<dbReference type="OrthoDB" id="2685482at2759"/>
<protein>
    <submittedName>
        <fullName evidence="3">Uncharacterized protein</fullName>
    </submittedName>
</protein>
<dbReference type="EMBL" id="KN822011">
    <property type="protein sequence ID" value="KIM67824.1"/>
    <property type="molecule type" value="Genomic_DNA"/>
</dbReference>
<dbReference type="InParanoid" id="A0A0C3EHS3"/>
<feature type="region of interest" description="Disordered" evidence="1">
    <location>
        <begin position="1"/>
        <end position="21"/>
    </location>
</feature>
<keyword evidence="2" id="KW-0472">Membrane</keyword>
<dbReference type="HOGENOM" id="CLU_1349605_0_0_1"/>
<gene>
    <name evidence="3" type="ORF">SCLCIDRAFT_20824</name>
</gene>
<name>A0A0C3EHS3_9AGAM</name>
<reference evidence="4" key="2">
    <citation type="submission" date="2015-01" db="EMBL/GenBank/DDBJ databases">
        <title>Evolutionary Origins and Diversification of the Mycorrhizal Mutualists.</title>
        <authorList>
            <consortium name="DOE Joint Genome Institute"/>
            <consortium name="Mycorrhizal Genomics Consortium"/>
            <person name="Kohler A."/>
            <person name="Kuo A."/>
            <person name="Nagy L.G."/>
            <person name="Floudas D."/>
            <person name="Copeland A."/>
            <person name="Barry K.W."/>
            <person name="Cichocki N."/>
            <person name="Veneault-Fourrey C."/>
            <person name="LaButti K."/>
            <person name="Lindquist E.A."/>
            <person name="Lipzen A."/>
            <person name="Lundell T."/>
            <person name="Morin E."/>
            <person name="Murat C."/>
            <person name="Riley R."/>
            <person name="Ohm R."/>
            <person name="Sun H."/>
            <person name="Tunlid A."/>
            <person name="Henrissat B."/>
            <person name="Grigoriev I.V."/>
            <person name="Hibbett D.S."/>
            <person name="Martin F."/>
        </authorList>
    </citation>
    <scope>NUCLEOTIDE SEQUENCE [LARGE SCALE GENOMIC DNA]</scope>
    <source>
        <strain evidence="4">Foug A</strain>
    </source>
</reference>
<accession>A0A0C3EHS3</accession>
<evidence type="ECO:0000256" key="1">
    <source>
        <dbReference type="SAM" id="MobiDB-lite"/>
    </source>
</evidence>
<feature type="transmembrane region" description="Helical" evidence="2">
    <location>
        <begin position="156"/>
        <end position="181"/>
    </location>
</feature>
<keyword evidence="2" id="KW-0812">Transmembrane</keyword>
<dbReference type="STRING" id="1036808.A0A0C3EHS3"/>
<keyword evidence="2" id="KW-1133">Transmembrane helix</keyword>
<dbReference type="AlphaFoldDB" id="A0A0C3EHS3"/>
<dbReference type="Proteomes" id="UP000053989">
    <property type="component" value="Unassembled WGS sequence"/>
</dbReference>
<evidence type="ECO:0000313" key="4">
    <source>
        <dbReference type="Proteomes" id="UP000053989"/>
    </source>
</evidence>
<reference evidence="3 4" key="1">
    <citation type="submission" date="2014-04" db="EMBL/GenBank/DDBJ databases">
        <authorList>
            <consortium name="DOE Joint Genome Institute"/>
            <person name="Kuo A."/>
            <person name="Kohler A."/>
            <person name="Nagy L.G."/>
            <person name="Floudas D."/>
            <person name="Copeland A."/>
            <person name="Barry K.W."/>
            <person name="Cichocki N."/>
            <person name="Veneault-Fourrey C."/>
            <person name="LaButti K."/>
            <person name="Lindquist E.A."/>
            <person name="Lipzen A."/>
            <person name="Lundell T."/>
            <person name="Morin E."/>
            <person name="Murat C."/>
            <person name="Sun H."/>
            <person name="Tunlid A."/>
            <person name="Henrissat B."/>
            <person name="Grigoriev I.V."/>
            <person name="Hibbett D.S."/>
            <person name="Martin F."/>
            <person name="Nordberg H.P."/>
            <person name="Cantor M.N."/>
            <person name="Hua S.X."/>
        </authorList>
    </citation>
    <scope>NUCLEOTIDE SEQUENCE [LARGE SCALE GENOMIC DNA]</scope>
    <source>
        <strain evidence="3 4">Foug A</strain>
    </source>
</reference>
<evidence type="ECO:0000256" key="2">
    <source>
        <dbReference type="SAM" id="Phobius"/>
    </source>
</evidence>
<organism evidence="3 4">
    <name type="scientific">Scleroderma citrinum Foug A</name>
    <dbReference type="NCBI Taxonomy" id="1036808"/>
    <lineage>
        <taxon>Eukaryota</taxon>
        <taxon>Fungi</taxon>
        <taxon>Dikarya</taxon>
        <taxon>Basidiomycota</taxon>
        <taxon>Agaricomycotina</taxon>
        <taxon>Agaricomycetes</taxon>
        <taxon>Agaricomycetidae</taxon>
        <taxon>Boletales</taxon>
        <taxon>Sclerodermatineae</taxon>
        <taxon>Sclerodermataceae</taxon>
        <taxon>Scleroderma</taxon>
    </lineage>
</organism>
<evidence type="ECO:0000313" key="3">
    <source>
        <dbReference type="EMBL" id="KIM67824.1"/>
    </source>
</evidence>
<sequence length="203" mass="22693">MTLKQKEEASVTAKEWNDTHPPAEIQAKATEEKGRKYVQEFAKEMWKQCGARVVVMVAWKGATGDVMYGLHDFNDELGDGKVFDGWDTVETKWEQYAHGVFGVEDSGEGTEDEAAVPRRKATKGQWHPKINLPTLENGMPSISIILNMNLQEKKDVVRAFIVFIMGRLVAAAIFLCLGPQLHLTTVNTYLATIGPQMLDSRNP</sequence>
<keyword evidence="4" id="KW-1185">Reference proteome</keyword>
<proteinExistence type="predicted"/>